<proteinExistence type="predicted"/>
<keyword evidence="2" id="KW-1185">Reference proteome</keyword>
<dbReference type="AlphaFoldDB" id="A0A0R3PCE6"/>
<evidence type="ECO:0000313" key="3">
    <source>
        <dbReference type="WBParaSite" id="ACOC_0000148201-mRNA-1"/>
    </source>
</evidence>
<dbReference type="WBParaSite" id="ACOC_0000148201-mRNA-1">
    <property type="protein sequence ID" value="ACOC_0000148201-mRNA-1"/>
    <property type="gene ID" value="ACOC_0000148201"/>
</dbReference>
<evidence type="ECO:0000313" key="2">
    <source>
        <dbReference type="Proteomes" id="UP000267027"/>
    </source>
</evidence>
<reference evidence="1 2" key="2">
    <citation type="submission" date="2018-11" db="EMBL/GenBank/DDBJ databases">
        <authorList>
            <consortium name="Pathogen Informatics"/>
        </authorList>
    </citation>
    <scope>NUCLEOTIDE SEQUENCE [LARGE SCALE GENOMIC DNA]</scope>
    <source>
        <strain evidence="1 2">Costa Rica</strain>
    </source>
</reference>
<accession>A0A0R3PCE6</accession>
<dbReference type="Proteomes" id="UP000267027">
    <property type="component" value="Unassembled WGS sequence"/>
</dbReference>
<dbReference type="EMBL" id="UYYA01000222">
    <property type="protein sequence ID" value="VDM53068.1"/>
    <property type="molecule type" value="Genomic_DNA"/>
</dbReference>
<organism evidence="3">
    <name type="scientific">Angiostrongylus costaricensis</name>
    <name type="common">Nematode worm</name>
    <dbReference type="NCBI Taxonomy" id="334426"/>
    <lineage>
        <taxon>Eukaryota</taxon>
        <taxon>Metazoa</taxon>
        <taxon>Ecdysozoa</taxon>
        <taxon>Nematoda</taxon>
        <taxon>Chromadorea</taxon>
        <taxon>Rhabditida</taxon>
        <taxon>Rhabditina</taxon>
        <taxon>Rhabditomorpha</taxon>
        <taxon>Strongyloidea</taxon>
        <taxon>Metastrongylidae</taxon>
        <taxon>Angiostrongylus</taxon>
    </lineage>
</organism>
<sequence>MQLMTSDNAEWIDANGDHELKKGSERYGLDSNLHLILERTISVLENFDETHGILKNFEYCDQRQRSVLRSKESAEQPAYHRTIVGAFPNRNEREVQNGLIADTVIFTRETL</sequence>
<gene>
    <name evidence="1" type="ORF">ACOC_LOCUS1483</name>
</gene>
<evidence type="ECO:0000313" key="1">
    <source>
        <dbReference type="EMBL" id="VDM53068.1"/>
    </source>
</evidence>
<protein>
    <submittedName>
        <fullName evidence="3">Tnp_DDE_dom domain-containing protein</fullName>
    </submittedName>
</protein>
<name>A0A0R3PCE6_ANGCS</name>
<reference evidence="3" key="1">
    <citation type="submission" date="2017-02" db="UniProtKB">
        <authorList>
            <consortium name="WormBaseParasite"/>
        </authorList>
    </citation>
    <scope>IDENTIFICATION</scope>
</reference>